<evidence type="ECO:0000256" key="1">
    <source>
        <dbReference type="SAM" id="MobiDB-lite"/>
    </source>
</evidence>
<sequence length="235" mass="26916">MASSSLTSLEDKATKKVHMRNNGLGEDDHLMVVDEDRNPNEFDKLSNSRLSFKDMLLGLSRDAKQSLHDQDNEDLQLLDGDVITRTEDELLSIHFSERPSTLVKIMDLENDYFMVKFQVEMDYIQVVAWIRLPSIPSFLYWKSILTCIGETIGHVIKLDDNTGNVHRGRFVRITIILDLNKPLFSKIKVDGVTPTPDSITRSKYDVLQLKSQKNLTKILETFKSNRVLAYTLNLA</sequence>
<evidence type="ECO:0000313" key="3">
    <source>
        <dbReference type="Proteomes" id="UP000593573"/>
    </source>
</evidence>
<accession>A0A7J8U5D3</accession>
<feature type="region of interest" description="Disordered" evidence="1">
    <location>
        <begin position="1"/>
        <end position="22"/>
    </location>
</feature>
<protein>
    <recommendedName>
        <fullName evidence="4">DUF4283 domain-containing protein</fullName>
    </recommendedName>
</protein>
<organism evidence="2 3">
    <name type="scientific">Gossypium klotzschianum</name>
    <dbReference type="NCBI Taxonomy" id="34286"/>
    <lineage>
        <taxon>Eukaryota</taxon>
        <taxon>Viridiplantae</taxon>
        <taxon>Streptophyta</taxon>
        <taxon>Embryophyta</taxon>
        <taxon>Tracheophyta</taxon>
        <taxon>Spermatophyta</taxon>
        <taxon>Magnoliopsida</taxon>
        <taxon>eudicotyledons</taxon>
        <taxon>Gunneridae</taxon>
        <taxon>Pentapetalae</taxon>
        <taxon>rosids</taxon>
        <taxon>malvids</taxon>
        <taxon>Malvales</taxon>
        <taxon>Malvaceae</taxon>
        <taxon>Malvoideae</taxon>
        <taxon>Gossypium</taxon>
    </lineage>
</organism>
<gene>
    <name evidence="2" type="ORF">Goklo_013564</name>
</gene>
<comment type="caution">
    <text evidence="2">The sequence shown here is derived from an EMBL/GenBank/DDBJ whole genome shotgun (WGS) entry which is preliminary data.</text>
</comment>
<reference evidence="2 3" key="1">
    <citation type="journal article" date="2019" name="Genome Biol. Evol.">
        <title>Insights into the evolution of the New World diploid cottons (Gossypium, subgenus Houzingenia) based on genome sequencing.</title>
        <authorList>
            <person name="Grover C.E."/>
            <person name="Arick M.A. 2nd"/>
            <person name="Thrash A."/>
            <person name="Conover J.L."/>
            <person name="Sanders W.S."/>
            <person name="Peterson D.G."/>
            <person name="Frelichowski J.E."/>
            <person name="Scheffler J.A."/>
            <person name="Scheffler B.E."/>
            <person name="Wendel J.F."/>
        </authorList>
    </citation>
    <scope>NUCLEOTIDE SEQUENCE [LARGE SCALE GENOMIC DNA]</scope>
    <source>
        <strain evidence="2">57</strain>
        <tissue evidence="2">Leaf</tissue>
    </source>
</reference>
<evidence type="ECO:0008006" key="4">
    <source>
        <dbReference type="Google" id="ProtNLM"/>
    </source>
</evidence>
<dbReference type="OrthoDB" id="1001451at2759"/>
<keyword evidence="3" id="KW-1185">Reference proteome</keyword>
<proteinExistence type="predicted"/>
<dbReference type="AlphaFoldDB" id="A0A7J8U5D3"/>
<dbReference type="InterPro" id="IPR040256">
    <property type="entry name" value="At4g02000-like"/>
</dbReference>
<dbReference type="PANTHER" id="PTHR31286:SF99">
    <property type="entry name" value="DUF4283 DOMAIN-CONTAINING PROTEIN"/>
    <property type="match status" value="1"/>
</dbReference>
<dbReference type="EMBL" id="JABFAB010000004">
    <property type="protein sequence ID" value="MBA0645464.1"/>
    <property type="molecule type" value="Genomic_DNA"/>
</dbReference>
<dbReference type="PANTHER" id="PTHR31286">
    <property type="entry name" value="GLYCINE-RICH CELL WALL STRUCTURAL PROTEIN 1.8-LIKE"/>
    <property type="match status" value="1"/>
</dbReference>
<evidence type="ECO:0000313" key="2">
    <source>
        <dbReference type="EMBL" id="MBA0645464.1"/>
    </source>
</evidence>
<name>A0A7J8U5D3_9ROSI</name>
<dbReference type="Proteomes" id="UP000593573">
    <property type="component" value="Unassembled WGS sequence"/>
</dbReference>